<evidence type="ECO:0000259" key="2">
    <source>
        <dbReference type="Pfam" id="PF13976"/>
    </source>
</evidence>
<keyword evidence="1" id="KW-0175">Coiled coil</keyword>
<comment type="caution">
    <text evidence="3">The sequence shown here is derived from an EMBL/GenBank/DDBJ whole genome shotgun (WGS) entry which is preliminary data.</text>
</comment>
<dbReference type="Pfam" id="PF13976">
    <property type="entry name" value="gag_pre-integrs"/>
    <property type="match status" value="1"/>
</dbReference>
<feature type="coiled-coil region" evidence="1">
    <location>
        <begin position="96"/>
        <end position="123"/>
    </location>
</feature>
<dbReference type="Proteomes" id="UP001151760">
    <property type="component" value="Unassembled WGS sequence"/>
</dbReference>
<dbReference type="EMBL" id="BQNB010017358">
    <property type="protein sequence ID" value="GJT62233.1"/>
    <property type="molecule type" value="Genomic_DNA"/>
</dbReference>
<reference evidence="3" key="1">
    <citation type="journal article" date="2022" name="Int. J. Mol. Sci.">
        <title>Draft Genome of Tanacetum Coccineum: Genomic Comparison of Closely Related Tanacetum-Family Plants.</title>
        <authorList>
            <person name="Yamashiro T."/>
            <person name="Shiraishi A."/>
            <person name="Nakayama K."/>
            <person name="Satake H."/>
        </authorList>
    </citation>
    <scope>NUCLEOTIDE SEQUENCE</scope>
</reference>
<reference evidence="3" key="2">
    <citation type="submission" date="2022-01" db="EMBL/GenBank/DDBJ databases">
        <authorList>
            <person name="Yamashiro T."/>
            <person name="Shiraishi A."/>
            <person name="Satake H."/>
            <person name="Nakayama K."/>
        </authorList>
    </citation>
    <scope>NUCLEOTIDE SEQUENCE</scope>
</reference>
<accession>A0ABQ5FG52</accession>
<evidence type="ECO:0000256" key="1">
    <source>
        <dbReference type="SAM" id="Coils"/>
    </source>
</evidence>
<name>A0ABQ5FG52_9ASTR</name>
<feature type="domain" description="GAG-pre-integrase" evidence="2">
    <location>
        <begin position="325"/>
        <end position="395"/>
    </location>
</feature>
<proteinExistence type="predicted"/>
<dbReference type="InterPro" id="IPR025724">
    <property type="entry name" value="GAG-pre-integrase_dom"/>
</dbReference>
<organism evidence="3 4">
    <name type="scientific">Tanacetum coccineum</name>
    <dbReference type="NCBI Taxonomy" id="301880"/>
    <lineage>
        <taxon>Eukaryota</taxon>
        <taxon>Viridiplantae</taxon>
        <taxon>Streptophyta</taxon>
        <taxon>Embryophyta</taxon>
        <taxon>Tracheophyta</taxon>
        <taxon>Spermatophyta</taxon>
        <taxon>Magnoliopsida</taxon>
        <taxon>eudicotyledons</taxon>
        <taxon>Gunneridae</taxon>
        <taxon>Pentapetalae</taxon>
        <taxon>asterids</taxon>
        <taxon>campanulids</taxon>
        <taxon>Asterales</taxon>
        <taxon>Asteraceae</taxon>
        <taxon>Asteroideae</taxon>
        <taxon>Anthemideae</taxon>
        <taxon>Anthemidinae</taxon>
        <taxon>Tanacetum</taxon>
    </lineage>
</organism>
<gene>
    <name evidence="3" type="ORF">Tco_1005766</name>
</gene>
<feature type="coiled-coil region" evidence="1">
    <location>
        <begin position="21"/>
        <end position="48"/>
    </location>
</feature>
<evidence type="ECO:0000313" key="3">
    <source>
        <dbReference type="EMBL" id="GJT62233.1"/>
    </source>
</evidence>
<keyword evidence="4" id="KW-1185">Reference proteome</keyword>
<evidence type="ECO:0000313" key="4">
    <source>
        <dbReference type="Proteomes" id="UP001151760"/>
    </source>
</evidence>
<protein>
    <submittedName>
        <fullName evidence="3">Retrovirus-related pol polyprotein from transposon TNT 1-94</fullName>
    </submittedName>
</protein>
<sequence>MLSHGGHSIFQKLKEHFEGIQKDLTKKIKEMKDIFEELEAEVDQNVVKRKHDEIKQKNLLTAHDTLIADCLSKEVFYVATNSELNVSRFTEMHDAHTILEARCLELKAELSKLRDKIKKDDHNELVNRFSNIEITRTKHIEKTTALLTKNENLKVQIHNEMQCVTTNPVKPRVIALGKYAIDVEPIPPRNRNNREVHLDYLKHLKESVETIREIVKEAKVKRPLDRSLASACCYTKHSQELLEYAIGTCLKDFNQRDKKHAHTPLIRKKQCDLQGILCGRTGHNLFSIRQFYDSDLEVAFRKHSCFVQDTVGVELIKGSRGSNFYTISVEDMMKSSPICLLSKASKNKSWLWHRHLNHLNFSTINDLARKDLVRGLPRLKFEKDHLCSACQLRKSKKHTHKPKTENTNLEVFYTLYMDLCGPMSVLTDSEVQVKMEMEIPHSSGDLFLTACSYSTYTSKDLMKAQVYVSKLPQL</sequence>